<proteinExistence type="predicted"/>
<keyword evidence="2" id="KW-1185">Reference proteome</keyword>
<sequence length="64" mass="6830">MIMAFFLPLLAVVTVAATGTQIGLSIKSVKDNEAIAKKDANNQIKANVLNTYMERPGALIAALR</sequence>
<evidence type="ECO:0000313" key="2">
    <source>
        <dbReference type="Proteomes" id="UP000265955"/>
    </source>
</evidence>
<protein>
    <submittedName>
        <fullName evidence="1">Uncharacterized protein</fullName>
    </submittedName>
</protein>
<dbReference type="AlphaFoldDB" id="A0A3A3FGC9"/>
<accession>A0A3A3FGC9</accession>
<gene>
    <name evidence="1" type="ORF">D3871_26300</name>
</gene>
<dbReference type="Proteomes" id="UP000265955">
    <property type="component" value="Unassembled WGS sequence"/>
</dbReference>
<reference evidence="2" key="1">
    <citation type="submission" date="2018-09" db="EMBL/GenBank/DDBJ databases">
        <authorList>
            <person name="Zhu H."/>
        </authorList>
    </citation>
    <scope>NUCLEOTIDE SEQUENCE [LARGE SCALE GENOMIC DNA]</scope>
    <source>
        <strain evidence="2">K1R23-30</strain>
    </source>
</reference>
<organism evidence="1 2">
    <name type="scientific">Noviherbaspirillum saxi</name>
    <dbReference type="NCBI Taxonomy" id="2320863"/>
    <lineage>
        <taxon>Bacteria</taxon>
        <taxon>Pseudomonadati</taxon>
        <taxon>Pseudomonadota</taxon>
        <taxon>Betaproteobacteria</taxon>
        <taxon>Burkholderiales</taxon>
        <taxon>Oxalobacteraceae</taxon>
        <taxon>Noviherbaspirillum</taxon>
    </lineage>
</organism>
<dbReference type="EMBL" id="QYUO01000003">
    <property type="protein sequence ID" value="RJF92157.1"/>
    <property type="molecule type" value="Genomic_DNA"/>
</dbReference>
<comment type="caution">
    <text evidence="1">The sequence shown here is derived from an EMBL/GenBank/DDBJ whole genome shotgun (WGS) entry which is preliminary data.</text>
</comment>
<evidence type="ECO:0000313" key="1">
    <source>
        <dbReference type="EMBL" id="RJF92157.1"/>
    </source>
</evidence>
<name>A0A3A3FGC9_9BURK</name>